<dbReference type="AlphaFoldDB" id="A0A292ZE64"/>
<reference evidence="1 2" key="2">
    <citation type="journal article" date="2013" name="Environ. Sci. Technol.">
        <title>The 4-tert-butylphenol-utilizing bacterium Sphingobium fuliginis OMI can degrade bisphenols via phenolic ring hydroxylation and meta-cleavage pathway.</title>
        <authorList>
            <person name="Ogata Y."/>
            <person name="Goda S."/>
            <person name="Toyama T."/>
            <person name="Sei K."/>
            <person name="Ike M."/>
        </authorList>
    </citation>
    <scope>NUCLEOTIDE SEQUENCE [LARGE SCALE GENOMIC DNA]</scope>
    <source>
        <strain evidence="1 2">OMI</strain>
    </source>
</reference>
<comment type="caution">
    <text evidence="1">The sequence shown here is derived from an EMBL/GenBank/DDBJ whole genome shotgun (WGS) entry which is preliminary data.</text>
</comment>
<sequence>MLAGMSVFSSLIGPTRADCWPMAQVMAGMSAVPVGHAIDLAFFFPDDGRERHDALVAETRRHLGGCLTAMEIGLRLALEDRPEIAAALAQWPQPVCWPTLRAQPTLLGPALLAHMQMRGGISLMLRQFGGPDGGSGSESEAESLFPADDPALGEALAALMLAEGRWLMTAAEDQPMQPDLPAGFFAELLWTAAACLAAIIQRSGLIEAEAVVPLVEAAAQRQLIRHDEAQGPIAAADRLVRQLGERADAPELMAAALQHRHFLLFAALAGRRLRMESAQVADILVMGPVGQVAALCRALGGSDSDYRQLLLALRPVRPSLSDATIVGEAMRYQELSVTQADATVGALRAPAALRAKLDHLRRIAG</sequence>
<reference evidence="1 2" key="1">
    <citation type="journal article" date="2013" name="Biodegradation">
        <title>Occurrence of 4-tert-butylphenol (4-t-BP) biodegradation in an aquatic sample caused by the presence of Spirodela polyrrhiza and isolation of a 4-t-BP-utilizing bacterium.</title>
        <authorList>
            <person name="Ogata Y."/>
            <person name="Toyama T."/>
            <person name="Yu N."/>
            <person name="Wang X."/>
            <person name="Sei K."/>
            <person name="Ike M."/>
        </authorList>
    </citation>
    <scope>NUCLEOTIDE SEQUENCE [LARGE SCALE GENOMIC DNA]</scope>
    <source>
        <strain evidence="1 2">OMI</strain>
    </source>
</reference>
<dbReference type="InterPro" id="IPR019285">
    <property type="entry name" value="DUF2336"/>
</dbReference>
<proteinExistence type="predicted"/>
<name>A0A292ZE64_SPHSA</name>
<organism evidence="1 2">
    <name type="scientific">Sphingobium fuliginis (strain ATCC 27551)</name>
    <dbReference type="NCBI Taxonomy" id="336203"/>
    <lineage>
        <taxon>Bacteria</taxon>
        <taxon>Pseudomonadati</taxon>
        <taxon>Pseudomonadota</taxon>
        <taxon>Alphaproteobacteria</taxon>
        <taxon>Sphingomonadales</taxon>
        <taxon>Sphingomonadaceae</taxon>
        <taxon>Sphingobium</taxon>
    </lineage>
</organism>
<dbReference type="RefSeq" id="WP_099186315.1">
    <property type="nucleotide sequence ID" value="NZ_BEWI01000032.1"/>
</dbReference>
<protein>
    <recommendedName>
        <fullName evidence="3">DUF2336 domain-containing protein</fullName>
    </recommendedName>
</protein>
<dbReference type="EMBL" id="BEWI01000032">
    <property type="protein sequence ID" value="GAY23022.1"/>
    <property type="molecule type" value="Genomic_DNA"/>
</dbReference>
<gene>
    <name evidence="1" type="ORF">SFOMI_3585</name>
</gene>
<dbReference type="Pfam" id="PF10098">
    <property type="entry name" value="DUF2336"/>
    <property type="match status" value="1"/>
</dbReference>
<dbReference type="Proteomes" id="UP000221538">
    <property type="component" value="Unassembled WGS sequence"/>
</dbReference>
<evidence type="ECO:0000313" key="2">
    <source>
        <dbReference type="Proteomes" id="UP000221538"/>
    </source>
</evidence>
<evidence type="ECO:0008006" key="3">
    <source>
        <dbReference type="Google" id="ProtNLM"/>
    </source>
</evidence>
<accession>A0A292ZE64</accession>
<evidence type="ECO:0000313" key="1">
    <source>
        <dbReference type="EMBL" id="GAY23022.1"/>
    </source>
</evidence>